<dbReference type="GO" id="GO:0002161">
    <property type="term" value="F:aminoacyl-tRNA deacylase activity"/>
    <property type="evidence" value="ECO:0007669"/>
    <property type="project" value="InterPro"/>
</dbReference>
<dbReference type="SUPFAM" id="SSF52374">
    <property type="entry name" value="Nucleotidylyl transferase"/>
    <property type="match status" value="1"/>
</dbReference>
<evidence type="ECO:0000259" key="16">
    <source>
        <dbReference type="Pfam" id="PF23567"/>
    </source>
</evidence>
<dbReference type="Pfam" id="PF08264">
    <property type="entry name" value="Anticodon_1"/>
    <property type="match status" value="1"/>
</dbReference>
<dbReference type="CDD" id="cd00818">
    <property type="entry name" value="IleRS_core"/>
    <property type="match status" value="1"/>
</dbReference>
<dbReference type="HAMAP" id="MF_02003">
    <property type="entry name" value="Ile_tRNA_synth_type2"/>
    <property type="match status" value="1"/>
</dbReference>
<feature type="domain" description="Isoleucine--tRNA ligase cytoplasmic ubiquitin-like" evidence="16">
    <location>
        <begin position="1092"/>
        <end position="1171"/>
    </location>
</feature>
<dbReference type="GO" id="GO:0000049">
    <property type="term" value="F:tRNA binding"/>
    <property type="evidence" value="ECO:0007669"/>
    <property type="project" value="InterPro"/>
</dbReference>
<dbReference type="PRINTS" id="PR00984">
    <property type="entry name" value="TRNASYNTHILE"/>
</dbReference>
<evidence type="ECO:0000256" key="2">
    <source>
        <dbReference type="ARBA" id="ARBA00005594"/>
    </source>
</evidence>
<protein>
    <recommendedName>
        <fullName evidence="12">Isoleucine--tRNA ligase, cytoplasmic</fullName>
        <ecNumber evidence="3">6.1.1.5</ecNumber>
    </recommendedName>
    <alternativeName>
        <fullName evidence="10">Isoleucyl-tRNA synthetase</fullName>
    </alternativeName>
</protein>
<dbReference type="GO" id="GO:0006428">
    <property type="term" value="P:isoleucyl-tRNA aminoacylation"/>
    <property type="evidence" value="ECO:0007669"/>
    <property type="project" value="InterPro"/>
</dbReference>
<comment type="subcellular location">
    <subcellularLocation>
        <location evidence="1">Cytoplasm</location>
    </subcellularLocation>
</comment>
<dbReference type="InterPro" id="IPR002300">
    <property type="entry name" value="aa-tRNA-synth_Ia"/>
</dbReference>
<keyword evidence="5 13" id="KW-0436">Ligase</keyword>
<evidence type="ECO:0000256" key="8">
    <source>
        <dbReference type="ARBA" id="ARBA00022917"/>
    </source>
</evidence>
<dbReference type="EC" id="6.1.1.5" evidence="3"/>
<comment type="catalytic activity">
    <reaction evidence="11">
        <text>tRNA(Ile) + L-isoleucine + ATP = L-isoleucyl-tRNA(Ile) + AMP + diphosphate</text>
        <dbReference type="Rhea" id="RHEA:11060"/>
        <dbReference type="Rhea" id="RHEA-COMP:9666"/>
        <dbReference type="Rhea" id="RHEA-COMP:9695"/>
        <dbReference type="ChEBI" id="CHEBI:30616"/>
        <dbReference type="ChEBI" id="CHEBI:33019"/>
        <dbReference type="ChEBI" id="CHEBI:58045"/>
        <dbReference type="ChEBI" id="CHEBI:78442"/>
        <dbReference type="ChEBI" id="CHEBI:78528"/>
        <dbReference type="ChEBI" id="CHEBI:456215"/>
        <dbReference type="EC" id="6.1.1.5"/>
    </reaction>
</comment>
<evidence type="ECO:0000259" key="15">
    <source>
        <dbReference type="Pfam" id="PF08264"/>
    </source>
</evidence>
<dbReference type="PANTHER" id="PTHR42780:SF1">
    <property type="entry name" value="ISOLEUCINE--TRNA LIGASE, CYTOPLASMIC"/>
    <property type="match status" value="1"/>
</dbReference>
<keyword evidence="9 13" id="KW-0030">Aminoacyl-tRNA synthetase</keyword>
<dbReference type="Pfam" id="PF19302">
    <property type="entry name" value="DUF5915"/>
    <property type="match status" value="1"/>
</dbReference>
<dbReference type="SUPFAM" id="SSF47323">
    <property type="entry name" value="Anticodon-binding domain of a subclass of class I aminoacyl-tRNA synthetases"/>
    <property type="match status" value="1"/>
</dbReference>
<dbReference type="GO" id="GO:0004822">
    <property type="term" value="F:isoleucine-tRNA ligase activity"/>
    <property type="evidence" value="ECO:0007669"/>
    <property type="project" value="UniProtKB-EC"/>
</dbReference>
<dbReference type="Pfam" id="PF23567">
    <property type="entry name" value="Ubiquitin_IARS1"/>
    <property type="match status" value="1"/>
</dbReference>
<evidence type="ECO:0000256" key="3">
    <source>
        <dbReference type="ARBA" id="ARBA00013165"/>
    </source>
</evidence>
<dbReference type="InterPro" id="IPR001412">
    <property type="entry name" value="aa-tRNA-synth_I_CS"/>
</dbReference>
<evidence type="ECO:0000256" key="10">
    <source>
        <dbReference type="ARBA" id="ARBA00032665"/>
    </source>
</evidence>
<dbReference type="RefSeq" id="XP_014247261.1">
    <property type="nucleotide sequence ID" value="XM_014391775.2"/>
</dbReference>
<reference evidence="17" key="1">
    <citation type="submission" date="2022-01" db="UniProtKB">
        <authorList>
            <consortium name="EnsemblMetazoa"/>
        </authorList>
    </citation>
    <scope>IDENTIFICATION</scope>
</reference>
<dbReference type="InterPro" id="IPR023586">
    <property type="entry name" value="Ile-tRNA-ligase_type2"/>
</dbReference>
<evidence type="ECO:0000256" key="1">
    <source>
        <dbReference type="ARBA" id="ARBA00004496"/>
    </source>
</evidence>
<dbReference type="Proteomes" id="UP000494040">
    <property type="component" value="Unassembled WGS sequence"/>
</dbReference>
<feature type="domain" description="Methionyl/Valyl/Leucyl/Isoleucyl-tRNA synthetase anticodon-binding" evidence="15">
    <location>
        <begin position="700"/>
        <end position="851"/>
    </location>
</feature>
<dbReference type="CTD" id="45785"/>
<dbReference type="InterPro" id="IPR009008">
    <property type="entry name" value="Val/Leu/Ile-tRNA-synth_edit"/>
</dbReference>
<dbReference type="AlphaFoldDB" id="A0A8I6RSC9"/>
<dbReference type="GO" id="GO:0005524">
    <property type="term" value="F:ATP binding"/>
    <property type="evidence" value="ECO:0007669"/>
    <property type="project" value="UniProtKB-KW"/>
</dbReference>
<dbReference type="FunFam" id="1.10.730.10:FF:000004">
    <property type="entry name" value="Isoleucyl-tRNA synthetase, cytoplasmic"/>
    <property type="match status" value="1"/>
</dbReference>
<dbReference type="NCBIfam" id="TIGR00392">
    <property type="entry name" value="ileS"/>
    <property type="match status" value="1"/>
</dbReference>
<evidence type="ECO:0000313" key="18">
    <source>
        <dbReference type="Proteomes" id="UP000494040"/>
    </source>
</evidence>
<evidence type="ECO:0000256" key="9">
    <source>
        <dbReference type="ARBA" id="ARBA00023146"/>
    </source>
</evidence>
<dbReference type="PANTHER" id="PTHR42780">
    <property type="entry name" value="SOLEUCYL-TRNA SYNTHETASE"/>
    <property type="match status" value="1"/>
</dbReference>
<dbReference type="FunFam" id="3.40.50.620:FF:000023">
    <property type="entry name" value="Isoleucyl-tRNA synthetase,cytoplasmic"/>
    <property type="match status" value="1"/>
</dbReference>
<keyword evidence="7 13" id="KW-0067">ATP-binding</keyword>
<comment type="similarity">
    <text evidence="2 13">Belongs to the class-I aminoacyl-tRNA synthetase family.</text>
</comment>
<evidence type="ECO:0000256" key="7">
    <source>
        <dbReference type="ARBA" id="ARBA00022840"/>
    </source>
</evidence>
<evidence type="ECO:0000259" key="14">
    <source>
        <dbReference type="Pfam" id="PF00133"/>
    </source>
</evidence>
<dbReference type="Pfam" id="PF00133">
    <property type="entry name" value="tRNA-synt_1"/>
    <property type="match status" value="1"/>
</dbReference>
<keyword evidence="18" id="KW-1185">Reference proteome</keyword>
<evidence type="ECO:0000256" key="13">
    <source>
        <dbReference type="RuleBase" id="RU363035"/>
    </source>
</evidence>
<dbReference type="KEGG" id="clec:106665386"/>
<dbReference type="InterPro" id="IPR002301">
    <property type="entry name" value="Ile-tRNA-ligase"/>
</dbReference>
<organism evidence="17 18">
    <name type="scientific">Cimex lectularius</name>
    <name type="common">Bed bug</name>
    <name type="synonym">Acanthia lectularia</name>
    <dbReference type="NCBI Taxonomy" id="79782"/>
    <lineage>
        <taxon>Eukaryota</taxon>
        <taxon>Metazoa</taxon>
        <taxon>Ecdysozoa</taxon>
        <taxon>Arthropoda</taxon>
        <taxon>Hexapoda</taxon>
        <taxon>Insecta</taxon>
        <taxon>Pterygota</taxon>
        <taxon>Neoptera</taxon>
        <taxon>Paraneoptera</taxon>
        <taxon>Hemiptera</taxon>
        <taxon>Heteroptera</taxon>
        <taxon>Panheteroptera</taxon>
        <taxon>Cimicomorpha</taxon>
        <taxon>Cimicidae</taxon>
        <taxon>Cimex</taxon>
    </lineage>
</organism>
<dbReference type="OMA" id="EIIVIHK"/>
<keyword evidence="6 13" id="KW-0547">Nucleotide-binding</keyword>
<keyword evidence="8 13" id="KW-0648">Protein biosynthesis</keyword>
<dbReference type="InterPro" id="IPR014729">
    <property type="entry name" value="Rossmann-like_a/b/a_fold"/>
</dbReference>
<dbReference type="InterPro" id="IPR013155">
    <property type="entry name" value="M/V/L/I-tRNA-synth_anticd-bd"/>
</dbReference>
<sequence length="1235" mass="142521">MLTSVPEKISFSEEEERILEYWKSIDAFQECQRLSKGRPEYSFYDGPPFATGLPHYGHILAGTIKDVVTRYAYQNGYHVERRFGWDCHGLPVEFEIDKTFNFKSPEDIEKFGVANYNKECRQIVMRYSKEWEKIVNRIGRWIDFKNDYKTLYPSFMESVWWVFSELWNKGMVYRGVKVMPFSTACHTPLSNFESSQNYKDVIDPAIVPKFQLKKDPNCFLLAWTTTPWTLPSNLAICVHPEFIYVKLRETKSNMHVILLKARMPDFFKQVDKNTFTRQNEEYEIVDTFVGSKLKGEEYMPLFNYFAHLKQCFRVLTDTYVTEESGTGVVHMAPYFGEDDNRICLNNKLITRDQDPICPVDNSGRFVHPVKDFENMYIKDADKEIIKNLKERNLVFDLSTVTHSYPFCWRSETPLVYKAVPSWFIRVHDMSSALLKTNNDTYWVPEFVKEKRFANWLKEARDWAVSRNRYWGTPIPLWVSDDFEEIVCISSIKELEAATGKKFIDIHREYVDEVTIPSARPGKPPLRRVPEVFDCWFESGSMPYAQIHYPFENKAEFNKKFPADFIAEGIDQTRGWFYTLLVISTALFNKPPFKNLIVNGLVLASDGQKMSKSKKNFPNPEDVVNKFGADAIRLYLINSPVVRADKLKFKEEGVKDVLKDVCLPWYNAYRFFIQNVQRLEVEEKVKLTFQEDVFVPSNLMDKWILSYAQSLNVFVRKEMAAYRLYTVVPRLVKFIENLCNWYVRMNRRRLKGDTGLEDCKNALSTLGSVLTNMIRLMSPYTPFLTELMYKNLRHLTGRNEKSVHFILMPQPRSDLINTEIERAVSNMQTVIDLGRVSRDRKTIPIKNPLREVIVILNNKDTFNEMVPFTNYIEEELNVKKVTLSVDKEQYGVSFKADADFKTLGPRLKGDFKKVLEIIKHLSDAEIQGLKSKGSITIEGHTLTEDDLKIKLDFSGNNATELSQRYEVNLQDDVLVLLDVSMDKELQAEGTAREIINRVQKLRKQAHLVPTDVIKVYYSVNPEMCTLAETAKSYTSFIENGLKVPFIAGTPNEKENIIIKDTQQLKGVEKGFELTLTITGDMINNRNPDCGNVPFCRYANLLLVETEPGFGVSSSNSSLVLENPKGQNVLNLKQLKEQVKMLFALDNDVHLYTAQGELTEEKLSKINGETIVAATNKLTKPHTNLPASKTPILSKFVNVSCGSTQATILVKKETSEVDTRKRASHLLKCDTADVTIY</sequence>
<dbReference type="SUPFAM" id="SSF50677">
    <property type="entry name" value="ValRS/IleRS/LeuRS editing domain"/>
    <property type="match status" value="1"/>
</dbReference>
<dbReference type="GO" id="GO:0005737">
    <property type="term" value="C:cytoplasm"/>
    <property type="evidence" value="ECO:0007669"/>
    <property type="project" value="UniProtKB-SubCell"/>
</dbReference>
<dbReference type="Gene3D" id="3.40.50.620">
    <property type="entry name" value="HUPs"/>
    <property type="match status" value="2"/>
</dbReference>
<dbReference type="FunFam" id="3.40.50.620:FF:000050">
    <property type="entry name" value="Isoleucyl-tRNA synthetase,cytoplasmic"/>
    <property type="match status" value="1"/>
</dbReference>
<evidence type="ECO:0000256" key="6">
    <source>
        <dbReference type="ARBA" id="ARBA00022741"/>
    </source>
</evidence>
<evidence type="ECO:0000256" key="5">
    <source>
        <dbReference type="ARBA" id="ARBA00022598"/>
    </source>
</evidence>
<dbReference type="InterPro" id="IPR057033">
    <property type="entry name" value="Ubiquitin_IARS1"/>
</dbReference>
<feature type="domain" description="Aminoacyl-tRNA synthetase class Ia" evidence="14">
    <location>
        <begin position="18"/>
        <end position="646"/>
    </location>
</feature>
<dbReference type="GeneID" id="106665386"/>
<keyword evidence="4" id="KW-0963">Cytoplasm</keyword>
<dbReference type="Gene3D" id="1.10.730.10">
    <property type="entry name" value="Isoleucyl-tRNA Synthetase, Domain 1"/>
    <property type="match status" value="1"/>
</dbReference>
<dbReference type="InterPro" id="IPR033709">
    <property type="entry name" value="Anticodon_Ile_ABEc"/>
</dbReference>
<dbReference type="InterPro" id="IPR009080">
    <property type="entry name" value="tRNAsynth_Ia_anticodon-bd"/>
</dbReference>
<accession>A0A8I6RSC9</accession>
<evidence type="ECO:0000256" key="4">
    <source>
        <dbReference type="ARBA" id="ARBA00022490"/>
    </source>
</evidence>
<evidence type="ECO:0000313" key="17">
    <source>
        <dbReference type="EnsemblMetazoa" id="XP_014247261.1"/>
    </source>
</evidence>
<dbReference type="EnsemblMetazoa" id="XM_014391775.2">
    <property type="protein sequence ID" value="XP_014247261.1"/>
    <property type="gene ID" value="LOC106665386"/>
</dbReference>
<proteinExistence type="inferred from homology"/>
<name>A0A8I6RSC9_CIMLE</name>
<evidence type="ECO:0000256" key="11">
    <source>
        <dbReference type="ARBA" id="ARBA00048359"/>
    </source>
</evidence>
<dbReference type="CDD" id="cd07961">
    <property type="entry name" value="Anticodon_Ia_Ile_ABEc"/>
    <property type="match status" value="1"/>
</dbReference>
<dbReference type="OrthoDB" id="1706657at2759"/>
<evidence type="ECO:0000256" key="12">
    <source>
        <dbReference type="ARBA" id="ARBA00069879"/>
    </source>
</evidence>
<dbReference type="PROSITE" id="PS00178">
    <property type="entry name" value="AA_TRNA_LIGASE_I"/>
    <property type="match status" value="1"/>
</dbReference>